<evidence type="ECO:0000256" key="11">
    <source>
        <dbReference type="PIRSR" id="PIRSR001589-2"/>
    </source>
</evidence>
<evidence type="ECO:0000256" key="12">
    <source>
        <dbReference type="PIRSR" id="PIRSR001589-3"/>
    </source>
</evidence>
<feature type="binding site" evidence="11">
    <location>
        <position position="182"/>
    </location>
    <ligand>
        <name>ATP</name>
        <dbReference type="ChEBI" id="CHEBI:30616"/>
    </ligand>
</feature>
<feature type="binding site" evidence="11">
    <location>
        <position position="98"/>
    </location>
    <ligand>
        <name>L-glutamine</name>
        <dbReference type="ChEBI" id="CHEBI:58359"/>
    </ligand>
</feature>
<feature type="binding site" evidence="11">
    <location>
        <position position="218"/>
    </location>
    <ligand>
        <name>ATP</name>
        <dbReference type="ChEBI" id="CHEBI:30616"/>
    </ligand>
</feature>
<keyword evidence="5 10" id="KW-0061">Asparagine biosynthesis</keyword>
<evidence type="ECO:0000256" key="3">
    <source>
        <dbReference type="ARBA" id="ARBA00022741"/>
    </source>
</evidence>
<evidence type="ECO:0000256" key="10">
    <source>
        <dbReference type="PIRSR" id="PIRSR001589-1"/>
    </source>
</evidence>
<gene>
    <name evidence="13" type="ORF">ZEAMMB73_Zm00001d045675</name>
</gene>
<keyword evidence="1" id="KW-0436">Ligase</keyword>
<proteinExistence type="predicted"/>
<dbReference type="GO" id="GO:0004066">
    <property type="term" value="F:asparagine synthase (glutamine-hydrolyzing) activity"/>
    <property type="evidence" value="ECO:0007669"/>
    <property type="project" value="UniProtKB-EC"/>
</dbReference>
<comment type="catalytic activity">
    <reaction evidence="8 9">
        <text>L-aspartate + L-glutamine + ATP + H2O = L-asparagine + L-glutamate + AMP + diphosphate + H(+)</text>
        <dbReference type="Rhea" id="RHEA:12228"/>
        <dbReference type="ChEBI" id="CHEBI:15377"/>
        <dbReference type="ChEBI" id="CHEBI:15378"/>
        <dbReference type="ChEBI" id="CHEBI:29985"/>
        <dbReference type="ChEBI" id="CHEBI:29991"/>
        <dbReference type="ChEBI" id="CHEBI:30616"/>
        <dbReference type="ChEBI" id="CHEBI:33019"/>
        <dbReference type="ChEBI" id="CHEBI:58048"/>
        <dbReference type="ChEBI" id="CHEBI:58359"/>
        <dbReference type="ChEBI" id="CHEBI:456215"/>
        <dbReference type="EC" id="6.3.5.4"/>
    </reaction>
</comment>
<name>A0A1D6NY88_MAIZE</name>
<dbReference type="EMBL" id="CM000785">
    <property type="protein sequence ID" value="AQL02964.1"/>
    <property type="molecule type" value="Genomic_DNA"/>
</dbReference>
<dbReference type="InterPro" id="IPR017932">
    <property type="entry name" value="GATase_2_dom"/>
</dbReference>
<dbReference type="Pfam" id="PF00733">
    <property type="entry name" value="Asn_synthase"/>
    <property type="match status" value="1"/>
</dbReference>
<evidence type="ECO:0000256" key="4">
    <source>
        <dbReference type="ARBA" id="ARBA00022840"/>
    </source>
</evidence>
<dbReference type="GO" id="GO:0005524">
    <property type="term" value="F:ATP binding"/>
    <property type="evidence" value="ECO:0007669"/>
    <property type="project" value="UniProtKB-KW"/>
</dbReference>
<comment type="pathway">
    <text evidence="7">Amino-acid biosynthesis.</text>
</comment>
<evidence type="ECO:0000313" key="13">
    <source>
        <dbReference type="EMBL" id="AQL02964.1"/>
    </source>
</evidence>
<dbReference type="GO" id="GO:0006529">
    <property type="term" value="P:asparagine biosynthetic process"/>
    <property type="evidence" value="ECO:0007669"/>
    <property type="project" value="UniProtKB-KW"/>
</dbReference>
<feature type="active site" description="For GATase activity" evidence="10">
    <location>
        <position position="2"/>
    </location>
</feature>
<dbReference type="SUPFAM" id="SSF56235">
    <property type="entry name" value="N-terminal nucleophile aminohydrolases (Ntn hydrolases)"/>
    <property type="match status" value="1"/>
</dbReference>
<evidence type="ECO:0000256" key="8">
    <source>
        <dbReference type="ARBA" id="ARBA00048741"/>
    </source>
</evidence>
<dbReference type="Gene3D" id="3.40.50.620">
    <property type="entry name" value="HUPs"/>
    <property type="match status" value="1"/>
</dbReference>
<evidence type="ECO:0000256" key="7">
    <source>
        <dbReference type="ARBA" id="ARBA00029440"/>
    </source>
</evidence>
<sequence>MCGILAVLGVAEVSLAKRSRIIELSRRLRHRGPDWSGLHCHEDCYLAHQRLAIIDPTSGDQPLYNEDKTVVVTVNGEIYNHEELKAKLKTHEFQTGSDCEVIAHLYEEYGEEFVDMLDGMFSFVLLDTRDKSFIAARDAIGICPLYMGWGLDGGLRRWYNPPWFSETAVIKRLMTDVPFGVLLSGGLDSSLVASVASRHLNETKVDRQWGNKLHTFCIGLKGSPDLKAAREVADYLSTVHHEFHFTVQEGIDALEEVIYHIETYDVTTIRASTPMFLMSRKIKSLGVKMVISGEGSDEIFGGYLYFHKAPNKKEFHEETCRKIKALHLYDCLRANKATSAWGVEARVPFLDKSFISVAMDIDPEWKMIKRDLGRIEKWVIRNAFDDDERPYLPKHILYRQKEQFSDGVGYSWIDGLKDHASQHVSDSMMMNAGFVYPENTPTTKEGYYYRMIFEKFFPKPAARSTVPGGPSVACSTAKAVEWDASWSKNLDPSGRAALGVHDAAYEDTAGKTPASADPVSDKGLRPAIGESLGTPVASATAV</sequence>
<dbReference type="Gene3D" id="3.60.20.10">
    <property type="entry name" value="Glutamine Phosphoribosylpyrophosphate, subunit 1, domain 1"/>
    <property type="match status" value="1"/>
</dbReference>
<keyword evidence="2 10" id="KW-0028">Amino-acid biosynthesis</keyword>
<evidence type="ECO:0000256" key="1">
    <source>
        <dbReference type="ARBA" id="ARBA00022598"/>
    </source>
</evidence>
<reference evidence="13" key="1">
    <citation type="submission" date="2015-12" db="EMBL/GenBank/DDBJ databases">
        <title>Update maize B73 reference genome by single molecule sequencing technologies.</title>
        <authorList>
            <consortium name="Maize Genome Sequencing Project"/>
            <person name="Ware D."/>
        </authorList>
    </citation>
    <scope>NUCLEOTIDE SEQUENCE</scope>
    <source>
        <tissue evidence="13">Seedling</tissue>
    </source>
</reference>
<dbReference type="CDD" id="cd00712">
    <property type="entry name" value="AsnB"/>
    <property type="match status" value="1"/>
</dbReference>
<dbReference type="CDD" id="cd01991">
    <property type="entry name" value="Asn_synthase_B_C"/>
    <property type="match status" value="1"/>
</dbReference>
<dbReference type="InterPro" id="IPR050795">
    <property type="entry name" value="Asn_Synthetase"/>
</dbReference>
<dbReference type="InterPro" id="IPR006426">
    <property type="entry name" value="Asn_synth_AEB"/>
</dbReference>
<dbReference type="InterPro" id="IPR001962">
    <property type="entry name" value="Asn_synthase"/>
</dbReference>
<keyword evidence="6 10" id="KW-0315">Glutamine amidotransferase</keyword>
<feature type="site" description="Important for beta-aspartyl-AMP intermediate formation" evidence="12">
    <location>
        <position position="294"/>
    </location>
</feature>
<dbReference type="PANTHER" id="PTHR11772:SF2">
    <property type="entry name" value="ASPARAGINE SYNTHETASE [GLUTAMINE-HYDROLYZING]"/>
    <property type="match status" value="1"/>
</dbReference>
<dbReference type="InterPro" id="IPR029055">
    <property type="entry name" value="Ntn_hydrolases_N"/>
</dbReference>
<evidence type="ECO:0000256" key="9">
    <source>
        <dbReference type="PIRNR" id="PIRNR001589"/>
    </source>
</evidence>
<keyword evidence="4 9" id="KW-0067">ATP-binding</keyword>
<dbReference type="EC" id="6.3.5.4" evidence="9"/>
<dbReference type="NCBIfam" id="NF006949">
    <property type="entry name" value="PRK09431.1"/>
    <property type="match status" value="1"/>
</dbReference>
<dbReference type="AlphaFoldDB" id="A0A1D6NY88"/>
<dbReference type="InterPro" id="IPR033738">
    <property type="entry name" value="AsnB_N"/>
</dbReference>
<feature type="binding site" evidence="11">
    <location>
        <begin position="292"/>
        <end position="293"/>
    </location>
    <ligand>
        <name>ATP</name>
        <dbReference type="ChEBI" id="CHEBI:30616"/>
    </ligand>
</feature>
<dbReference type="ExpressionAtlas" id="A0A1D6NY88">
    <property type="expression patterns" value="baseline and differential"/>
</dbReference>
<dbReference type="PANTHER" id="PTHR11772">
    <property type="entry name" value="ASPARAGINE SYNTHETASE"/>
    <property type="match status" value="1"/>
</dbReference>
<dbReference type="InterPro" id="IPR014729">
    <property type="entry name" value="Rossmann-like_a/b/a_fold"/>
</dbReference>
<accession>A0A1D6NY88</accession>
<evidence type="ECO:0000256" key="2">
    <source>
        <dbReference type="ARBA" id="ARBA00022605"/>
    </source>
</evidence>
<keyword evidence="3 9" id="KW-0547">Nucleotide-binding</keyword>
<dbReference type="SUPFAM" id="SSF52402">
    <property type="entry name" value="Adenine nucleotide alpha hydrolases-like"/>
    <property type="match status" value="1"/>
</dbReference>
<dbReference type="Pfam" id="PF13537">
    <property type="entry name" value="GATase_7"/>
    <property type="match status" value="1"/>
</dbReference>
<organism evidence="13">
    <name type="scientific">Zea mays</name>
    <name type="common">Maize</name>
    <dbReference type="NCBI Taxonomy" id="4577"/>
    <lineage>
        <taxon>Eukaryota</taxon>
        <taxon>Viridiplantae</taxon>
        <taxon>Streptophyta</taxon>
        <taxon>Embryophyta</taxon>
        <taxon>Tracheophyta</taxon>
        <taxon>Spermatophyta</taxon>
        <taxon>Magnoliopsida</taxon>
        <taxon>Liliopsida</taxon>
        <taxon>Poales</taxon>
        <taxon>Poaceae</taxon>
        <taxon>PACMAD clade</taxon>
        <taxon>Panicoideae</taxon>
        <taxon>Andropogonodae</taxon>
        <taxon>Andropogoneae</taxon>
        <taxon>Tripsacinae</taxon>
        <taxon>Zea</taxon>
    </lineage>
</organism>
<dbReference type="FunFam" id="3.40.50.620:FF:000055">
    <property type="entry name" value="Asparagine synthetase [glutamine-hydrolyzing]"/>
    <property type="match status" value="1"/>
</dbReference>
<evidence type="ECO:0000256" key="5">
    <source>
        <dbReference type="ARBA" id="ARBA00022888"/>
    </source>
</evidence>
<evidence type="ECO:0000256" key="6">
    <source>
        <dbReference type="ARBA" id="ARBA00022962"/>
    </source>
</evidence>
<protein>
    <recommendedName>
        <fullName evidence="9">Asparagine synthetase [glutamine-hydrolyzing]</fullName>
        <ecNumber evidence="9">6.3.5.4</ecNumber>
    </recommendedName>
</protein>
<dbReference type="PIRSF" id="PIRSF001589">
    <property type="entry name" value="Asn_synthetase_glu-h"/>
    <property type="match status" value="1"/>
</dbReference>
<dbReference type="PROSITE" id="PS51278">
    <property type="entry name" value="GATASE_TYPE_2"/>
    <property type="match status" value="1"/>
</dbReference>